<evidence type="ECO:0000313" key="1">
    <source>
        <dbReference type="EMBL" id="OBZ77320.1"/>
    </source>
</evidence>
<sequence>MRVEVVLVITGPRLAPLLWMSCMLTMQDDAGLCSSPDHCVTGWKADMSSWRSSQTSLLCPVSTSRRQHILSS</sequence>
<dbReference type="EMBL" id="LUGG01000002">
    <property type="protein sequence ID" value="OBZ77320.1"/>
    <property type="molecule type" value="Genomic_DNA"/>
</dbReference>
<proteinExistence type="predicted"/>
<evidence type="ECO:0000313" key="2">
    <source>
        <dbReference type="Proteomes" id="UP000092993"/>
    </source>
</evidence>
<protein>
    <submittedName>
        <fullName evidence="1">Uncharacterized protein</fullName>
    </submittedName>
</protein>
<keyword evidence="2" id="KW-1185">Reference proteome</keyword>
<accession>A0A1C7MKE6</accession>
<gene>
    <name evidence="1" type="ORF">A0H81_02465</name>
</gene>
<name>A0A1C7MKE6_GRIFR</name>
<reference evidence="1 2" key="1">
    <citation type="submission" date="2016-03" db="EMBL/GenBank/DDBJ databases">
        <title>Whole genome sequencing of Grifola frondosa 9006-11.</title>
        <authorList>
            <person name="Min B."/>
            <person name="Park H."/>
            <person name="Kim J.-G."/>
            <person name="Cho H."/>
            <person name="Oh Y.-L."/>
            <person name="Kong W.-S."/>
            <person name="Choi I.-G."/>
        </authorList>
    </citation>
    <scope>NUCLEOTIDE SEQUENCE [LARGE SCALE GENOMIC DNA]</scope>
    <source>
        <strain evidence="1 2">9006-11</strain>
    </source>
</reference>
<organism evidence="1 2">
    <name type="scientific">Grifola frondosa</name>
    <name type="common">Maitake</name>
    <name type="synonym">Polyporus frondosus</name>
    <dbReference type="NCBI Taxonomy" id="5627"/>
    <lineage>
        <taxon>Eukaryota</taxon>
        <taxon>Fungi</taxon>
        <taxon>Dikarya</taxon>
        <taxon>Basidiomycota</taxon>
        <taxon>Agaricomycotina</taxon>
        <taxon>Agaricomycetes</taxon>
        <taxon>Polyporales</taxon>
        <taxon>Grifolaceae</taxon>
        <taxon>Grifola</taxon>
    </lineage>
</organism>
<dbReference type="Proteomes" id="UP000092993">
    <property type="component" value="Unassembled WGS sequence"/>
</dbReference>
<comment type="caution">
    <text evidence="1">The sequence shown here is derived from an EMBL/GenBank/DDBJ whole genome shotgun (WGS) entry which is preliminary data.</text>
</comment>
<dbReference type="AlphaFoldDB" id="A0A1C7MKE6"/>